<dbReference type="InterPro" id="IPR050109">
    <property type="entry name" value="HTH-type_TetR-like_transc_reg"/>
</dbReference>
<dbReference type="PANTHER" id="PTHR30055">
    <property type="entry name" value="HTH-TYPE TRANSCRIPTIONAL REGULATOR RUTR"/>
    <property type="match status" value="1"/>
</dbReference>
<proteinExistence type="predicted"/>
<evidence type="ECO:0000259" key="3">
    <source>
        <dbReference type="PROSITE" id="PS50977"/>
    </source>
</evidence>
<dbReference type="Proteomes" id="UP000637578">
    <property type="component" value="Unassembled WGS sequence"/>
</dbReference>
<evidence type="ECO:0000313" key="5">
    <source>
        <dbReference type="Proteomes" id="UP000637578"/>
    </source>
</evidence>
<protein>
    <recommendedName>
        <fullName evidence="3">HTH tetR-type domain-containing protein</fullName>
    </recommendedName>
</protein>
<dbReference type="GO" id="GO:0003700">
    <property type="term" value="F:DNA-binding transcription factor activity"/>
    <property type="evidence" value="ECO:0007669"/>
    <property type="project" value="TreeGrafter"/>
</dbReference>
<accession>A0A8J3CKH5</accession>
<dbReference type="RefSeq" id="WP_189061923.1">
    <property type="nucleotide sequence ID" value="NZ_BMMK01000056.1"/>
</dbReference>
<reference evidence="4" key="2">
    <citation type="submission" date="2020-09" db="EMBL/GenBank/DDBJ databases">
        <authorList>
            <person name="Sun Q."/>
            <person name="Zhou Y."/>
        </authorList>
    </citation>
    <scope>NUCLEOTIDE SEQUENCE</scope>
    <source>
        <strain evidence="4">CGMCC 4.5737</strain>
    </source>
</reference>
<comment type="caution">
    <text evidence="4">The sequence shown here is derived from an EMBL/GenBank/DDBJ whole genome shotgun (WGS) entry which is preliminary data.</text>
</comment>
<feature type="DNA-binding region" description="H-T-H motif" evidence="2">
    <location>
        <begin position="34"/>
        <end position="53"/>
    </location>
</feature>
<evidence type="ECO:0000313" key="4">
    <source>
        <dbReference type="EMBL" id="GGM82457.1"/>
    </source>
</evidence>
<organism evidence="4 5">
    <name type="scientific">Longimycelium tulufanense</name>
    <dbReference type="NCBI Taxonomy" id="907463"/>
    <lineage>
        <taxon>Bacteria</taxon>
        <taxon>Bacillati</taxon>
        <taxon>Actinomycetota</taxon>
        <taxon>Actinomycetes</taxon>
        <taxon>Pseudonocardiales</taxon>
        <taxon>Pseudonocardiaceae</taxon>
        <taxon>Longimycelium</taxon>
    </lineage>
</organism>
<dbReference type="PROSITE" id="PS50977">
    <property type="entry name" value="HTH_TETR_2"/>
    <property type="match status" value="1"/>
</dbReference>
<keyword evidence="1 2" id="KW-0238">DNA-binding</keyword>
<reference evidence="4" key="1">
    <citation type="journal article" date="2014" name="Int. J. Syst. Evol. Microbiol.">
        <title>Complete genome sequence of Corynebacterium casei LMG S-19264T (=DSM 44701T), isolated from a smear-ripened cheese.</title>
        <authorList>
            <consortium name="US DOE Joint Genome Institute (JGI-PGF)"/>
            <person name="Walter F."/>
            <person name="Albersmeier A."/>
            <person name="Kalinowski J."/>
            <person name="Ruckert C."/>
        </authorList>
    </citation>
    <scope>NUCLEOTIDE SEQUENCE</scope>
    <source>
        <strain evidence="4">CGMCC 4.5737</strain>
    </source>
</reference>
<dbReference type="AlphaFoldDB" id="A0A8J3CKH5"/>
<dbReference type="PANTHER" id="PTHR30055:SF226">
    <property type="entry name" value="HTH-TYPE TRANSCRIPTIONAL REGULATOR PKSA"/>
    <property type="match status" value="1"/>
</dbReference>
<name>A0A8J3CKH5_9PSEU</name>
<dbReference type="InterPro" id="IPR001647">
    <property type="entry name" value="HTH_TetR"/>
</dbReference>
<dbReference type="Pfam" id="PF00440">
    <property type="entry name" value="TetR_N"/>
    <property type="match status" value="1"/>
</dbReference>
<sequence length="68" mass="7521">MTSRDADDRRTQRRRELAAAACRVILREGIEATSVRAIATEAGWSTGALRHYFPIRTCLLAYAIKAAA</sequence>
<dbReference type="GO" id="GO:0000976">
    <property type="term" value="F:transcription cis-regulatory region binding"/>
    <property type="evidence" value="ECO:0007669"/>
    <property type="project" value="TreeGrafter"/>
</dbReference>
<keyword evidence="5" id="KW-1185">Reference proteome</keyword>
<dbReference type="SUPFAM" id="SSF46689">
    <property type="entry name" value="Homeodomain-like"/>
    <property type="match status" value="1"/>
</dbReference>
<dbReference type="InterPro" id="IPR009057">
    <property type="entry name" value="Homeodomain-like_sf"/>
</dbReference>
<evidence type="ECO:0000256" key="2">
    <source>
        <dbReference type="PROSITE-ProRule" id="PRU00335"/>
    </source>
</evidence>
<evidence type="ECO:0000256" key="1">
    <source>
        <dbReference type="ARBA" id="ARBA00023125"/>
    </source>
</evidence>
<feature type="domain" description="HTH tetR-type" evidence="3">
    <location>
        <begin position="11"/>
        <end position="68"/>
    </location>
</feature>
<dbReference type="Gene3D" id="1.10.357.10">
    <property type="entry name" value="Tetracycline Repressor, domain 2"/>
    <property type="match status" value="1"/>
</dbReference>
<gene>
    <name evidence="4" type="ORF">GCM10012275_61300</name>
</gene>
<dbReference type="EMBL" id="BMMK01000056">
    <property type="protein sequence ID" value="GGM82457.1"/>
    <property type="molecule type" value="Genomic_DNA"/>
</dbReference>